<keyword evidence="5 8" id="KW-1133">Transmembrane helix</keyword>
<dbReference type="PRINTS" id="PR00447">
    <property type="entry name" value="NATRESASSCMP"/>
</dbReference>
<dbReference type="GO" id="GO:0005886">
    <property type="term" value="C:plasma membrane"/>
    <property type="evidence" value="ECO:0007669"/>
    <property type="project" value="TreeGrafter"/>
</dbReference>
<organism evidence="9 10">
    <name type="scientific">Quercus suber</name>
    <name type="common">Cork oak</name>
    <dbReference type="NCBI Taxonomy" id="58331"/>
    <lineage>
        <taxon>Eukaryota</taxon>
        <taxon>Viridiplantae</taxon>
        <taxon>Streptophyta</taxon>
        <taxon>Embryophyta</taxon>
        <taxon>Tracheophyta</taxon>
        <taxon>Spermatophyta</taxon>
        <taxon>Magnoliopsida</taxon>
        <taxon>eudicotyledons</taxon>
        <taxon>Gunneridae</taxon>
        <taxon>Pentapetalae</taxon>
        <taxon>rosids</taxon>
        <taxon>fabids</taxon>
        <taxon>Fagales</taxon>
        <taxon>Fagaceae</taxon>
        <taxon>Quercus</taxon>
    </lineage>
</organism>
<evidence type="ECO:0000256" key="8">
    <source>
        <dbReference type="SAM" id="Phobius"/>
    </source>
</evidence>
<keyword evidence="7 8" id="KW-0472">Membrane</keyword>
<evidence type="ECO:0000256" key="4">
    <source>
        <dbReference type="ARBA" id="ARBA00022692"/>
    </source>
</evidence>
<evidence type="ECO:0000256" key="2">
    <source>
        <dbReference type="ARBA" id="ARBA00009965"/>
    </source>
</evidence>
<comment type="subcellular location">
    <subcellularLocation>
        <location evidence="1">Membrane</location>
        <topology evidence="1">Multi-pass membrane protein</topology>
    </subcellularLocation>
</comment>
<dbReference type="GO" id="GO:0015086">
    <property type="term" value="F:cadmium ion transmembrane transporter activity"/>
    <property type="evidence" value="ECO:0007669"/>
    <property type="project" value="TreeGrafter"/>
</dbReference>
<comment type="caution">
    <text evidence="9">The sequence shown here is derived from an EMBL/GenBank/DDBJ whole genome shotgun (WGS) entry which is preliminary data.</text>
</comment>
<name>A0AAW0KBI8_QUESU</name>
<dbReference type="InterPro" id="IPR001046">
    <property type="entry name" value="NRAMP_fam"/>
</dbReference>
<evidence type="ECO:0000313" key="9">
    <source>
        <dbReference type="EMBL" id="KAK7836469.1"/>
    </source>
</evidence>
<evidence type="ECO:0000256" key="1">
    <source>
        <dbReference type="ARBA" id="ARBA00004141"/>
    </source>
</evidence>
<keyword evidence="3" id="KW-0813">Transport</keyword>
<dbReference type="Pfam" id="PF01566">
    <property type="entry name" value="Nramp"/>
    <property type="match status" value="2"/>
</dbReference>
<proteinExistence type="inferred from homology"/>
<evidence type="ECO:0000256" key="3">
    <source>
        <dbReference type="ARBA" id="ARBA00022448"/>
    </source>
</evidence>
<dbReference type="Proteomes" id="UP000237347">
    <property type="component" value="Unassembled WGS sequence"/>
</dbReference>
<accession>A0AAW0KBI8</accession>
<gene>
    <name evidence="9" type="primary">NRAMP1_3</name>
    <name evidence="9" type="ORF">CFP56_022446</name>
</gene>
<dbReference type="EMBL" id="PKMF04000352">
    <property type="protein sequence ID" value="KAK7836469.1"/>
    <property type="molecule type" value="Genomic_DNA"/>
</dbReference>
<evidence type="ECO:0000256" key="5">
    <source>
        <dbReference type="ARBA" id="ARBA00022989"/>
    </source>
</evidence>
<evidence type="ECO:0000256" key="7">
    <source>
        <dbReference type="ARBA" id="ARBA00023136"/>
    </source>
</evidence>
<comment type="similarity">
    <text evidence="2">Belongs to the NRAMP (TC 2.A.55) family.</text>
</comment>
<keyword evidence="6" id="KW-0406">Ion transport</keyword>
<keyword evidence="4 8" id="KW-0812">Transmembrane</keyword>
<sequence length="288" mass="31543">MILVIAICFFGEMGYVKPPAGAVIKGLFVPKLSGQGAIENAIALLGTISFSTQLLCYAEKYEYACRYYLIESGFALVVAFLINIAFVSVSGTVCSDNNISDETTNQCNNLTLGSAPFLLKGFLDLKMKKWIRNLMTRRIAIAPTLIVSIIGGSKGAAQLIIISSMVLSFDLPFTAIPLLKFGVSTSKMGPHKNSIYVTFVGWLIHNKLPEIANVFVGIIVFPLMLVYVLAILYLTFRKDTAVTFIEPITLDHPVVQNNMENGLSNSCEVVEADRIPYTQDLADIQLPE</sequence>
<feature type="transmembrane region" description="Helical" evidence="8">
    <location>
        <begin position="68"/>
        <end position="89"/>
    </location>
</feature>
<dbReference type="GO" id="GO:0005384">
    <property type="term" value="F:manganese ion transmembrane transporter activity"/>
    <property type="evidence" value="ECO:0007669"/>
    <property type="project" value="TreeGrafter"/>
</dbReference>
<dbReference type="PANTHER" id="PTHR11706">
    <property type="entry name" value="SOLUTE CARRIER PROTEIN FAMILY 11 MEMBER"/>
    <property type="match status" value="1"/>
</dbReference>
<evidence type="ECO:0000256" key="6">
    <source>
        <dbReference type="ARBA" id="ARBA00023065"/>
    </source>
</evidence>
<keyword evidence="10" id="KW-1185">Reference proteome</keyword>
<dbReference type="GO" id="GO:0034755">
    <property type="term" value="P:iron ion transmembrane transport"/>
    <property type="evidence" value="ECO:0007669"/>
    <property type="project" value="TreeGrafter"/>
</dbReference>
<reference evidence="9 10" key="1">
    <citation type="journal article" date="2018" name="Sci. Data">
        <title>The draft genome sequence of cork oak.</title>
        <authorList>
            <person name="Ramos A.M."/>
            <person name="Usie A."/>
            <person name="Barbosa P."/>
            <person name="Barros P.M."/>
            <person name="Capote T."/>
            <person name="Chaves I."/>
            <person name="Simoes F."/>
            <person name="Abreu I."/>
            <person name="Carrasquinho I."/>
            <person name="Faro C."/>
            <person name="Guimaraes J.B."/>
            <person name="Mendonca D."/>
            <person name="Nobrega F."/>
            <person name="Rodrigues L."/>
            <person name="Saibo N.J.M."/>
            <person name="Varela M.C."/>
            <person name="Egas C."/>
            <person name="Matos J."/>
            <person name="Miguel C.M."/>
            <person name="Oliveira M.M."/>
            <person name="Ricardo C.P."/>
            <person name="Goncalves S."/>
        </authorList>
    </citation>
    <scope>NUCLEOTIDE SEQUENCE [LARGE SCALE GENOMIC DNA]</scope>
    <source>
        <strain evidence="10">cv. HL8</strain>
    </source>
</reference>
<feature type="transmembrane region" description="Helical" evidence="8">
    <location>
        <begin position="211"/>
        <end position="234"/>
    </location>
</feature>
<feature type="transmembrane region" description="Helical" evidence="8">
    <location>
        <begin position="139"/>
        <end position="162"/>
    </location>
</feature>
<dbReference type="AlphaFoldDB" id="A0AAW0KBI8"/>
<evidence type="ECO:0000313" key="10">
    <source>
        <dbReference type="Proteomes" id="UP000237347"/>
    </source>
</evidence>
<dbReference type="PANTHER" id="PTHR11706:SF77">
    <property type="entry name" value="METAL TRANSPORTER NRAMP5"/>
    <property type="match status" value="1"/>
</dbReference>
<protein>
    <submittedName>
        <fullName evidence="9">Metal transporter nramp1</fullName>
    </submittedName>
</protein>